<dbReference type="AlphaFoldDB" id="C1DY76"/>
<feature type="region of interest" description="Disordered" evidence="1">
    <location>
        <begin position="1"/>
        <end position="44"/>
    </location>
</feature>
<dbReference type="Proteomes" id="UP000002009">
    <property type="component" value="Chromosome 2"/>
</dbReference>
<feature type="compositionally biased region" description="Basic and acidic residues" evidence="1">
    <location>
        <begin position="21"/>
        <end position="32"/>
    </location>
</feature>
<dbReference type="InParanoid" id="C1DY76"/>
<dbReference type="KEGG" id="mis:MICPUN_54059"/>
<reference evidence="2 3" key="1">
    <citation type="journal article" date="2009" name="Science">
        <title>Green evolution and dynamic adaptations revealed by genomes of the marine picoeukaryotes Micromonas.</title>
        <authorList>
            <person name="Worden A.Z."/>
            <person name="Lee J.H."/>
            <person name="Mock T."/>
            <person name="Rouze P."/>
            <person name="Simmons M.P."/>
            <person name="Aerts A.L."/>
            <person name="Allen A.E."/>
            <person name="Cuvelier M.L."/>
            <person name="Derelle E."/>
            <person name="Everett M.V."/>
            <person name="Foulon E."/>
            <person name="Grimwood J."/>
            <person name="Gundlach H."/>
            <person name="Henrissat B."/>
            <person name="Napoli C."/>
            <person name="McDonald S.M."/>
            <person name="Parker M.S."/>
            <person name="Rombauts S."/>
            <person name="Salamov A."/>
            <person name="Von Dassow P."/>
            <person name="Badger J.H."/>
            <person name="Coutinho P.M."/>
            <person name="Demir E."/>
            <person name="Dubchak I."/>
            <person name="Gentemann C."/>
            <person name="Eikrem W."/>
            <person name="Gready J.E."/>
            <person name="John U."/>
            <person name="Lanier W."/>
            <person name="Lindquist E.A."/>
            <person name="Lucas S."/>
            <person name="Mayer K.F."/>
            <person name="Moreau H."/>
            <person name="Not F."/>
            <person name="Otillar R."/>
            <person name="Panaud O."/>
            <person name="Pangilinan J."/>
            <person name="Paulsen I."/>
            <person name="Piegu B."/>
            <person name="Poliakov A."/>
            <person name="Robbens S."/>
            <person name="Schmutz J."/>
            <person name="Toulza E."/>
            <person name="Wyss T."/>
            <person name="Zelensky A."/>
            <person name="Zhou K."/>
            <person name="Armbrust E.V."/>
            <person name="Bhattacharya D."/>
            <person name="Goodenough U.W."/>
            <person name="Van de Peer Y."/>
            <person name="Grigoriev I.V."/>
        </authorList>
    </citation>
    <scope>NUCLEOTIDE SEQUENCE [LARGE SCALE GENOMIC DNA]</scope>
    <source>
        <strain evidence="3">RCC299 / NOUM17</strain>
    </source>
</reference>
<evidence type="ECO:0000256" key="1">
    <source>
        <dbReference type="SAM" id="MobiDB-lite"/>
    </source>
</evidence>
<gene>
    <name evidence="2" type="ORF">MICPUN_54059</name>
</gene>
<protein>
    <submittedName>
        <fullName evidence="2">Uncharacterized protein</fullName>
    </submittedName>
</protein>
<evidence type="ECO:0000313" key="2">
    <source>
        <dbReference type="EMBL" id="ACO61378.1"/>
    </source>
</evidence>
<feature type="compositionally biased region" description="Acidic residues" evidence="1">
    <location>
        <begin position="11"/>
        <end position="20"/>
    </location>
</feature>
<keyword evidence="3" id="KW-1185">Reference proteome</keyword>
<dbReference type="GeneID" id="8240834"/>
<dbReference type="EMBL" id="CP001323">
    <property type="protein sequence ID" value="ACO61378.1"/>
    <property type="molecule type" value="Genomic_DNA"/>
</dbReference>
<organism evidence="2 3">
    <name type="scientific">Micromonas commoda (strain RCC299 / NOUM17 / CCMP2709)</name>
    <name type="common">Picoplanktonic green alga</name>
    <dbReference type="NCBI Taxonomy" id="296587"/>
    <lineage>
        <taxon>Eukaryota</taxon>
        <taxon>Viridiplantae</taxon>
        <taxon>Chlorophyta</taxon>
        <taxon>Mamiellophyceae</taxon>
        <taxon>Mamiellales</taxon>
        <taxon>Mamiellaceae</taxon>
        <taxon>Micromonas</taxon>
    </lineage>
</organism>
<evidence type="ECO:0000313" key="3">
    <source>
        <dbReference type="Proteomes" id="UP000002009"/>
    </source>
</evidence>
<sequence>MTITRDPASVELEEDVSTDEDLSHGSKKELGAAHKKSPGGMRRVDSLELHRLRLPEIVRKTKRPGPSSLGKRKATAQRNNTMTASLLSFMGLGGGTSAVVKA</sequence>
<accession>C1DY76</accession>
<dbReference type="RefSeq" id="XP_002500120.1">
    <property type="nucleotide sequence ID" value="XM_002500074.1"/>
</dbReference>
<proteinExistence type="predicted"/>
<name>C1DY76_MICCC</name>